<protein>
    <submittedName>
        <fullName evidence="1">Uncharacterized protein</fullName>
    </submittedName>
</protein>
<dbReference type="RefSeq" id="WP_154791294.1">
    <property type="nucleotide sequence ID" value="NZ_WMBB01000017.1"/>
</dbReference>
<comment type="caution">
    <text evidence="1">The sequence shown here is derived from an EMBL/GenBank/DDBJ whole genome shotgun (WGS) entry which is preliminary data.</text>
</comment>
<organism evidence="1 2">
    <name type="scientific">Nocardia aurantiaca</name>
    <dbReference type="NCBI Taxonomy" id="2675850"/>
    <lineage>
        <taxon>Bacteria</taxon>
        <taxon>Bacillati</taxon>
        <taxon>Actinomycetota</taxon>
        <taxon>Actinomycetes</taxon>
        <taxon>Mycobacteriales</taxon>
        <taxon>Nocardiaceae</taxon>
        <taxon>Nocardia</taxon>
    </lineage>
</organism>
<dbReference type="AlphaFoldDB" id="A0A6I3LAJ8"/>
<name>A0A6I3LAJ8_9NOCA</name>
<evidence type="ECO:0000313" key="1">
    <source>
        <dbReference type="EMBL" id="MTE16869.1"/>
    </source>
</evidence>
<evidence type="ECO:0000313" key="2">
    <source>
        <dbReference type="Proteomes" id="UP000432464"/>
    </source>
</evidence>
<keyword evidence="2" id="KW-1185">Reference proteome</keyword>
<dbReference type="Proteomes" id="UP000432464">
    <property type="component" value="Unassembled WGS sequence"/>
</dbReference>
<dbReference type="EMBL" id="WMBB01000017">
    <property type="protein sequence ID" value="MTE16869.1"/>
    <property type="molecule type" value="Genomic_DNA"/>
</dbReference>
<sequence>MNKRGSGPGRNRPSFYLRRQLRRLQGSSGWFPGAPDRDGYQDAGLDLDLAARGYTVDYDSTFDTTGYEGASTETIPARVRRYTVPCATIVLHLCRESIDTAALPSIRMAGTLARAMGEAGLRSHRRGLQSMLSAT</sequence>
<reference evidence="1 2" key="1">
    <citation type="submission" date="2019-11" db="EMBL/GenBank/DDBJ databases">
        <title>Nocardia sp. nov. CT2-14 isolated from soil.</title>
        <authorList>
            <person name="Kanchanasin P."/>
            <person name="Tanasupawat S."/>
            <person name="Yuki M."/>
            <person name="Kudo T."/>
        </authorList>
    </citation>
    <scope>NUCLEOTIDE SEQUENCE [LARGE SCALE GENOMIC DNA]</scope>
    <source>
        <strain evidence="1 2">CT2-14</strain>
    </source>
</reference>
<proteinExistence type="predicted"/>
<gene>
    <name evidence="1" type="ORF">GLP40_29515</name>
</gene>
<accession>A0A6I3LAJ8</accession>